<evidence type="ECO:0000313" key="16">
    <source>
        <dbReference type="Proteomes" id="UP001151081"/>
    </source>
</evidence>
<dbReference type="GO" id="GO:0032991">
    <property type="term" value="C:protein-containing complex"/>
    <property type="evidence" value="ECO:0007669"/>
    <property type="project" value="TreeGrafter"/>
</dbReference>
<evidence type="ECO:0000313" key="15">
    <source>
        <dbReference type="EMBL" id="MDC3988943.1"/>
    </source>
</evidence>
<dbReference type="InterPro" id="IPR006558">
    <property type="entry name" value="LamG-like"/>
</dbReference>
<keyword evidence="6" id="KW-0677">Repeat</keyword>
<feature type="domain" description="EGF-like" evidence="14">
    <location>
        <begin position="336"/>
        <end position="372"/>
    </location>
</feature>
<keyword evidence="7" id="KW-0106">Calcium</keyword>
<dbReference type="InterPro" id="IPR000742">
    <property type="entry name" value="EGF"/>
</dbReference>
<evidence type="ECO:0000256" key="8">
    <source>
        <dbReference type="ARBA" id="ARBA00022989"/>
    </source>
</evidence>
<evidence type="ECO:0000256" key="4">
    <source>
        <dbReference type="ARBA" id="ARBA00022692"/>
    </source>
</evidence>
<keyword evidence="8" id="KW-1133">Transmembrane helix</keyword>
<dbReference type="InterPro" id="IPR051022">
    <property type="entry name" value="Notch_Cell-Fate_Det"/>
</dbReference>
<keyword evidence="9" id="KW-0472">Membrane</keyword>
<keyword evidence="2" id="KW-1003">Cell membrane</keyword>
<dbReference type="GO" id="GO:0007157">
    <property type="term" value="P:heterophilic cell-cell adhesion via plasma membrane cell adhesion molecules"/>
    <property type="evidence" value="ECO:0007669"/>
    <property type="project" value="TreeGrafter"/>
</dbReference>
<dbReference type="PROSITE" id="PS01186">
    <property type="entry name" value="EGF_2"/>
    <property type="match status" value="5"/>
</dbReference>
<dbReference type="InterPro" id="IPR000152">
    <property type="entry name" value="EGF-type_Asp/Asn_hydroxyl_site"/>
</dbReference>
<dbReference type="InterPro" id="IPR001881">
    <property type="entry name" value="EGF-like_Ca-bd_dom"/>
</dbReference>
<dbReference type="FunFam" id="2.10.25.10:FF:000004">
    <property type="entry name" value="Neurogenic locus notch 1"/>
    <property type="match status" value="1"/>
</dbReference>
<gene>
    <name evidence="15" type="ORF">KEG57_51225</name>
</gene>
<dbReference type="PROSITE" id="PS00022">
    <property type="entry name" value="EGF_1"/>
    <property type="match status" value="5"/>
</dbReference>
<evidence type="ECO:0000256" key="9">
    <source>
        <dbReference type="ARBA" id="ARBA00023136"/>
    </source>
</evidence>
<dbReference type="Proteomes" id="UP001151081">
    <property type="component" value="Unassembled WGS sequence"/>
</dbReference>
<dbReference type="CDD" id="cd00054">
    <property type="entry name" value="EGF_CA"/>
    <property type="match status" value="5"/>
</dbReference>
<evidence type="ECO:0000256" key="10">
    <source>
        <dbReference type="ARBA" id="ARBA00023157"/>
    </source>
</evidence>
<dbReference type="InterPro" id="IPR018097">
    <property type="entry name" value="EGF_Ca-bd_CS"/>
</dbReference>
<dbReference type="GO" id="GO:0005886">
    <property type="term" value="C:plasma membrane"/>
    <property type="evidence" value="ECO:0007669"/>
    <property type="project" value="UniProtKB-SubCell"/>
</dbReference>
<sequence length="668" mass="68023">MRHIRFFATLGLAMPVALLAGGCMSTPDTMDGSTDDPLGEAAQSLETDQACYGDHPRPTAFWAGAGNADDVYGAHNGTLGLGVTFASGKVGQAFAFNGLTDIRVADSPALTFPTAMTLEAWINPSNVLLTQAIIGKNRGLLGTGYNLLIGGGKLVFGMNNGSNFALASNATLSANTWTHVAATRNGNVVKLYINGVLDATSTSAFSSALIDSALPLTIGSEDTVLLRYFTGLIDEPAVWGADLTAAQIAGIYAVGAAGKCHCVPENDLCTTGKICSQTPSSYTCGCPAGFTGANCEINIDDCTAAPCQNGGTCVDGVNSYTCTCAAGFTGTHCEINIDECASAPCQNGGTCVDGVNSYTCTCAAGFTGTNCEINIDECASAPCQNGGTCADGVNGYTCTCATGFTGANCETNIDDCAGSPCLNGGTCVDGVDSYTCECADGYQGSVCQNLVGCVSGLPTATGFWKGENDAADSSGNGYNGTLRTGVAFAAGKVGQAFDTQNGDMAIATTATPFASLNDLTVDMWININDATGYQVLFSRNRGTGGTGYAVSLSDGQLGFAVNNGAGVNTGFSAPVSLSLHTWYHITVSRHANVVKLYVDCALVGQTSSFYAGTINLSSALPVTIGSEDTVGGRNFRGLIDEAAFYPTQLSDAEVSSICAAASAGVCIP</sequence>
<dbReference type="PROSITE" id="PS51257">
    <property type="entry name" value="PROKAR_LIPOPROTEIN"/>
    <property type="match status" value="1"/>
</dbReference>
<dbReference type="PANTHER" id="PTHR24049">
    <property type="entry name" value="CRUMBS FAMILY MEMBER"/>
    <property type="match status" value="1"/>
</dbReference>
<evidence type="ECO:0000256" key="3">
    <source>
        <dbReference type="ARBA" id="ARBA00022536"/>
    </source>
</evidence>
<dbReference type="SUPFAM" id="SSF49899">
    <property type="entry name" value="Concanavalin A-like lectins/glucanases"/>
    <property type="match status" value="2"/>
</dbReference>
<evidence type="ECO:0000256" key="12">
    <source>
        <dbReference type="SAM" id="SignalP"/>
    </source>
</evidence>
<evidence type="ECO:0000256" key="11">
    <source>
        <dbReference type="ARBA" id="ARBA00023180"/>
    </source>
</evidence>
<keyword evidence="3" id="KW-0245">EGF-like domain</keyword>
<dbReference type="SMART" id="SM00181">
    <property type="entry name" value="EGF"/>
    <property type="match status" value="5"/>
</dbReference>
<dbReference type="SUPFAM" id="SSF57184">
    <property type="entry name" value="Growth factor receptor domain"/>
    <property type="match status" value="1"/>
</dbReference>
<feature type="domain" description="Laminin G" evidence="13">
    <location>
        <begin position="496"/>
        <end position="666"/>
    </location>
</feature>
<proteinExistence type="predicted"/>
<dbReference type="Gene3D" id="2.60.120.200">
    <property type="match status" value="2"/>
</dbReference>
<feature type="chain" id="PRO_5040893072" evidence="12">
    <location>
        <begin position="21"/>
        <end position="668"/>
    </location>
</feature>
<dbReference type="InterPro" id="IPR001791">
    <property type="entry name" value="Laminin_G"/>
</dbReference>
<dbReference type="GO" id="GO:0045197">
    <property type="term" value="P:establishment or maintenance of epithelial cell apical/basal polarity"/>
    <property type="evidence" value="ECO:0007669"/>
    <property type="project" value="TreeGrafter"/>
</dbReference>
<organism evidence="15 16">
    <name type="scientific">Polyangium jinanense</name>
    <dbReference type="NCBI Taxonomy" id="2829994"/>
    <lineage>
        <taxon>Bacteria</taxon>
        <taxon>Pseudomonadati</taxon>
        <taxon>Myxococcota</taxon>
        <taxon>Polyangia</taxon>
        <taxon>Polyangiales</taxon>
        <taxon>Polyangiaceae</taxon>
        <taxon>Polyangium</taxon>
    </lineage>
</organism>
<comment type="caution">
    <text evidence="15">The sequence shown here is derived from an EMBL/GenBank/DDBJ whole genome shotgun (WGS) entry which is preliminary data.</text>
</comment>
<dbReference type="PROSITE" id="PS00010">
    <property type="entry name" value="ASX_HYDROXYL"/>
    <property type="match status" value="4"/>
</dbReference>
<dbReference type="RefSeq" id="WP_272459951.1">
    <property type="nucleotide sequence ID" value="NZ_JAGTJJ010000089.1"/>
</dbReference>
<dbReference type="SMART" id="SM00179">
    <property type="entry name" value="EGF_CA"/>
    <property type="match status" value="5"/>
</dbReference>
<dbReference type="EMBL" id="JAGTJJ010000089">
    <property type="protein sequence ID" value="MDC3988943.1"/>
    <property type="molecule type" value="Genomic_DNA"/>
</dbReference>
<keyword evidence="16" id="KW-1185">Reference proteome</keyword>
<dbReference type="FunFam" id="2.10.25.10:FF:000122">
    <property type="entry name" value="Protein crumbs homolog 2"/>
    <property type="match status" value="2"/>
</dbReference>
<dbReference type="GO" id="GO:0023052">
    <property type="term" value="P:signaling"/>
    <property type="evidence" value="ECO:0007669"/>
    <property type="project" value="UniProtKB-ARBA"/>
</dbReference>
<feature type="domain" description="EGF-like" evidence="14">
    <location>
        <begin position="265"/>
        <end position="296"/>
    </location>
</feature>
<dbReference type="SUPFAM" id="SSF57196">
    <property type="entry name" value="EGF/Laminin"/>
    <property type="match status" value="2"/>
</dbReference>
<dbReference type="GO" id="GO:0007154">
    <property type="term" value="P:cell communication"/>
    <property type="evidence" value="ECO:0007669"/>
    <property type="project" value="UniProtKB-ARBA"/>
</dbReference>
<keyword evidence="10" id="KW-1015">Disulfide bond</keyword>
<feature type="domain" description="EGF-like" evidence="14">
    <location>
        <begin position="374"/>
        <end position="410"/>
    </location>
</feature>
<dbReference type="Pfam" id="PF00008">
    <property type="entry name" value="EGF"/>
    <property type="match status" value="4"/>
</dbReference>
<dbReference type="PROSITE" id="PS50026">
    <property type="entry name" value="EGF_3"/>
    <property type="match status" value="5"/>
</dbReference>
<reference evidence="15 16" key="1">
    <citation type="submission" date="2021-04" db="EMBL/GenBank/DDBJ databases">
        <title>Genome analysis of Polyangium sp.</title>
        <authorList>
            <person name="Li Y."/>
            <person name="Wang J."/>
        </authorList>
    </citation>
    <scope>NUCLEOTIDE SEQUENCE [LARGE SCALE GENOMIC DNA]</scope>
    <source>
        <strain evidence="15 16">SDU14</strain>
    </source>
</reference>
<dbReference type="GO" id="GO:0005509">
    <property type="term" value="F:calcium ion binding"/>
    <property type="evidence" value="ECO:0007669"/>
    <property type="project" value="InterPro"/>
</dbReference>
<dbReference type="InterPro" id="IPR013320">
    <property type="entry name" value="ConA-like_dom_sf"/>
</dbReference>
<feature type="domain" description="EGF-like" evidence="14">
    <location>
        <begin position="412"/>
        <end position="448"/>
    </location>
</feature>
<evidence type="ECO:0000259" key="13">
    <source>
        <dbReference type="PROSITE" id="PS50025"/>
    </source>
</evidence>
<keyword evidence="4" id="KW-0812">Transmembrane</keyword>
<feature type="signal peptide" evidence="12">
    <location>
        <begin position="1"/>
        <end position="20"/>
    </location>
</feature>
<evidence type="ECO:0000256" key="1">
    <source>
        <dbReference type="ARBA" id="ARBA00004251"/>
    </source>
</evidence>
<keyword evidence="5 12" id="KW-0732">Signal</keyword>
<evidence type="ECO:0000259" key="14">
    <source>
        <dbReference type="PROSITE" id="PS50026"/>
    </source>
</evidence>
<evidence type="ECO:0000256" key="5">
    <source>
        <dbReference type="ARBA" id="ARBA00022729"/>
    </source>
</evidence>
<dbReference type="InterPro" id="IPR009030">
    <property type="entry name" value="Growth_fac_rcpt_cys_sf"/>
</dbReference>
<feature type="domain" description="EGF-like" evidence="14">
    <location>
        <begin position="298"/>
        <end position="334"/>
    </location>
</feature>
<dbReference type="PRINTS" id="PR00010">
    <property type="entry name" value="EGFBLOOD"/>
</dbReference>
<evidence type="ECO:0000256" key="2">
    <source>
        <dbReference type="ARBA" id="ARBA00022475"/>
    </source>
</evidence>
<dbReference type="PROSITE" id="PS50025">
    <property type="entry name" value="LAM_G_DOMAIN"/>
    <property type="match status" value="1"/>
</dbReference>
<dbReference type="SMART" id="SM00560">
    <property type="entry name" value="LamGL"/>
    <property type="match status" value="2"/>
</dbReference>
<dbReference type="CDD" id="cd00110">
    <property type="entry name" value="LamG"/>
    <property type="match status" value="1"/>
</dbReference>
<dbReference type="Pfam" id="PF13385">
    <property type="entry name" value="Laminin_G_3"/>
    <property type="match status" value="2"/>
</dbReference>
<keyword evidence="11" id="KW-0325">Glycoprotein</keyword>
<dbReference type="PANTHER" id="PTHR24049:SF22">
    <property type="entry name" value="DROSOPHILA CRUMBS HOMOLOG"/>
    <property type="match status" value="1"/>
</dbReference>
<protein>
    <submittedName>
        <fullName evidence="15">Uncharacterized protein</fullName>
    </submittedName>
</protein>
<dbReference type="FunFam" id="2.10.25.10:FF:000391">
    <property type="entry name" value="Weary, isoform C"/>
    <property type="match status" value="1"/>
</dbReference>
<dbReference type="Gene3D" id="2.10.25.10">
    <property type="entry name" value="Laminin"/>
    <property type="match status" value="5"/>
</dbReference>
<dbReference type="PROSITE" id="PS01187">
    <property type="entry name" value="EGF_CA"/>
    <property type="match status" value="2"/>
</dbReference>
<accession>A0A9X4AXS7</accession>
<comment type="subcellular location">
    <subcellularLocation>
        <location evidence="1">Cell membrane</location>
        <topology evidence="1">Single-pass type I membrane protein</topology>
    </subcellularLocation>
</comment>
<name>A0A9X4AXS7_9BACT</name>
<evidence type="ECO:0000256" key="7">
    <source>
        <dbReference type="ARBA" id="ARBA00022837"/>
    </source>
</evidence>
<dbReference type="AlphaFoldDB" id="A0A9X4AXS7"/>
<evidence type="ECO:0000256" key="6">
    <source>
        <dbReference type="ARBA" id="ARBA00022737"/>
    </source>
</evidence>